<feature type="region of interest" description="Disordered" evidence="1">
    <location>
        <begin position="52"/>
        <end position="76"/>
    </location>
</feature>
<proteinExistence type="predicted"/>
<comment type="caution">
    <text evidence="2">The sequence shown here is derived from an EMBL/GenBank/DDBJ whole genome shotgun (WGS) entry which is preliminary data.</text>
</comment>
<reference evidence="2" key="2">
    <citation type="submission" date="2020-11" db="EMBL/GenBank/DDBJ databases">
        <authorList>
            <person name="McCartney M.A."/>
            <person name="Auch B."/>
            <person name="Kono T."/>
            <person name="Mallez S."/>
            <person name="Becker A."/>
            <person name="Gohl D.M."/>
            <person name="Silverstein K.A.T."/>
            <person name="Koren S."/>
            <person name="Bechman K.B."/>
            <person name="Herman A."/>
            <person name="Abrahante J.E."/>
            <person name="Garbe J."/>
        </authorList>
    </citation>
    <scope>NUCLEOTIDE SEQUENCE</scope>
    <source>
        <strain evidence="2">Duluth1</strain>
        <tissue evidence="2">Whole animal</tissue>
    </source>
</reference>
<feature type="region of interest" description="Disordered" evidence="1">
    <location>
        <begin position="88"/>
        <end position="133"/>
    </location>
</feature>
<keyword evidence="3" id="KW-1185">Reference proteome</keyword>
<dbReference type="AlphaFoldDB" id="A0A9D4F0X1"/>
<name>A0A9D4F0X1_DREPO</name>
<evidence type="ECO:0000313" key="2">
    <source>
        <dbReference type="EMBL" id="KAH3789623.1"/>
    </source>
</evidence>
<feature type="region of interest" description="Disordered" evidence="1">
    <location>
        <begin position="164"/>
        <end position="187"/>
    </location>
</feature>
<reference evidence="2" key="1">
    <citation type="journal article" date="2019" name="bioRxiv">
        <title>The Genome of the Zebra Mussel, Dreissena polymorpha: A Resource for Invasive Species Research.</title>
        <authorList>
            <person name="McCartney M.A."/>
            <person name="Auch B."/>
            <person name="Kono T."/>
            <person name="Mallez S."/>
            <person name="Zhang Y."/>
            <person name="Obille A."/>
            <person name="Becker A."/>
            <person name="Abrahante J.E."/>
            <person name="Garbe J."/>
            <person name="Badalamenti J.P."/>
            <person name="Herman A."/>
            <person name="Mangelson H."/>
            <person name="Liachko I."/>
            <person name="Sullivan S."/>
            <person name="Sone E.D."/>
            <person name="Koren S."/>
            <person name="Silverstein K.A.T."/>
            <person name="Beckman K.B."/>
            <person name="Gohl D.M."/>
        </authorList>
    </citation>
    <scope>NUCLEOTIDE SEQUENCE</scope>
    <source>
        <strain evidence="2">Duluth1</strain>
        <tissue evidence="2">Whole animal</tissue>
    </source>
</reference>
<dbReference type="Proteomes" id="UP000828390">
    <property type="component" value="Unassembled WGS sequence"/>
</dbReference>
<organism evidence="2 3">
    <name type="scientific">Dreissena polymorpha</name>
    <name type="common">Zebra mussel</name>
    <name type="synonym">Mytilus polymorpha</name>
    <dbReference type="NCBI Taxonomy" id="45954"/>
    <lineage>
        <taxon>Eukaryota</taxon>
        <taxon>Metazoa</taxon>
        <taxon>Spiralia</taxon>
        <taxon>Lophotrochozoa</taxon>
        <taxon>Mollusca</taxon>
        <taxon>Bivalvia</taxon>
        <taxon>Autobranchia</taxon>
        <taxon>Heteroconchia</taxon>
        <taxon>Euheterodonta</taxon>
        <taxon>Imparidentia</taxon>
        <taxon>Neoheterodontei</taxon>
        <taxon>Myida</taxon>
        <taxon>Dreissenoidea</taxon>
        <taxon>Dreissenidae</taxon>
        <taxon>Dreissena</taxon>
    </lineage>
</organism>
<sequence length="303" mass="34046">MRTSSDQNWCAPTRILCAPRGLWRVARSTPTTSPARPRTRNCAKTKIRCTRNPNLTQYPPLWPTSSPPRTWNARGPVTRPFPVILCRRNLPSSTARRPRAPPTNSGRCSGTSCPSGHRSPDTSGPRGASSSLASICMTTRIPRSSNLRGRSDLIITAGTTSCTWTKRRRPDTPRRPPTARTSGCGPVRTGASRTALSICTSRPKRRWSLKRTIARSSQENVWRNSSRVATFLNIENSTPIRRCCSLPHTRITTSTKDLRARLPRRFQEHPFPVRFVPSPHTRWSKYLRPRSLSFPPGKFLSQT</sequence>
<feature type="compositionally biased region" description="Polar residues" evidence="1">
    <location>
        <begin position="104"/>
        <end position="114"/>
    </location>
</feature>
<evidence type="ECO:0000313" key="3">
    <source>
        <dbReference type="Proteomes" id="UP000828390"/>
    </source>
</evidence>
<accession>A0A9D4F0X1</accession>
<gene>
    <name evidence="2" type="ORF">DPMN_167808</name>
</gene>
<protein>
    <submittedName>
        <fullName evidence="2">Uncharacterized protein</fullName>
    </submittedName>
</protein>
<evidence type="ECO:0000256" key="1">
    <source>
        <dbReference type="SAM" id="MobiDB-lite"/>
    </source>
</evidence>
<dbReference type="EMBL" id="JAIWYP010000008">
    <property type="protein sequence ID" value="KAH3789623.1"/>
    <property type="molecule type" value="Genomic_DNA"/>
</dbReference>